<dbReference type="Gene3D" id="6.10.250.660">
    <property type="match status" value="1"/>
</dbReference>
<protein>
    <recommendedName>
        <fullName evidence="5">Cell wall synthesis protein Wag31</fullName>
    </recommendedName>
</protein>
<evidence type="ECO:0000256" key="2">
    <source>
        <dbReference type="SAM" id="MobiDB-lite"/>
    </source>
</evidence>
<reference evidence="3 4" key="1">
    <citation type="submission" date="2021-01" db="EMBL/GenBank/DDBJ databases">
        <title>Whole genome shotgun sequence of Plantactinospora endophytica NBRC 110450.</title>
        <authorList>
            <person name="Komaki H."/>
            <person name="Tamura T."/>
        </authorList>
    </citation>
    <scope>NUCLEOTIDE SEQUENCE [LARGE SCALE GENOMIC DNA]</scope>
    <source>
        <strain evidence="3 4">NBRC 110450</strain>
    </source>
</reference>
<evidence type="ECO:0008006" key="5">
    <source>
        <dbReference type="Google" id="ProtNLM"/>
    </source>
</evidence>
<comment type="caution">
    <text evidence="3">The sequence shown here is derived from an EMBL/GenBank/DDBJ whole genome shotgun (WGS) entry which is preliminary data.</text>
</comment>
<proteinExistence type="predicted"/>
<evidence type="ECO:0000313" key="4">
    <source>
        <dbReference type="Proteomes" id="UP000646749"/>
    </source>
</evidence>
<dbReference type="EMBL" id="BONW01000001">
    <property type="protein sequence ID" value="GIG85483.1"/>
    <property type="molecule type" value="Genomic_DNA"/>
</dbReference>
<evidence type="ECO:0000256" key="1">
    <source>
        <dbReference type="SAM" id="Coils"/>
    </source>
</evidence>
<feature type="region of interest" description="Disordered" evidence="2">
    <location>
        <begin position="77"/>
        <end position="117"/>
    </location>
</feature>
<dbReference type="Proteomes" id="UP000646749">
    <property type="component" value="Unassembled WGS sequence"/>
</dbReference>
<feature type="coiled-coil region" evidence="1">
    <location>
        <begin position="38"/>
        <end position="65"/>
    </location>
</feature>
<accession>A0ABQ4DSP4</accession>
<keyword evidence="4" id="KW-1185">Reference proteome</keyword>
<gene>
    <name evidence="3" type="ORF">Pen02_04190</name>
</gene>
<evidence type="ECO:0000313" key="3">
    <source>
        <dbReference type="EMBL" id="GIG85483.1"/>
    </source>
</evidence>
<name>A0ABQ4DSP4_9ACTN</name>
<dbReference type="Pfam" id="PF05103">
    <property type="entry name" value="DivIVA"/>
    <property type="match status" value="1"/>
</dbReference>
<organism evidence="3 4">
    <name type="scientific">Plantactinospora endophytica</name>
    <dbReference type="NCBI Taxonomy" id="673535"/>
    <lineage>
        <taxon>Bacteria</taxon>
        <taxon>Bacillati</taxon>
        <taxon>Actinomycetota</taxon>
        <taxon>Actinomycetes</taxon>
        <taxon>Micromonosporales</taxon>
        <taxon>Micromonosporaceae</taxon>
        <taxon>Plantactinospora</taxon>
    </lineage>
</organism>
<keyword evidence="1" id="KW-0175">Coiled coil</keyword>
<feature type="compositionally biased region" description="Polar residues" evidence="2">
    <location>
        <begin position="104"/>
        <end position="117"/>
    </location>
</feature>
<dbReference type="RefSeq" id="WP_203864138.1">
    <property type="nucleotide sequence ID" value="NZ_BONW01000001.1"/>
</dbReference>
<dbReference type="InterPro" id="IPR007793">
    <property type="entry name" value="DivIVA_fam"/>
</dbReference>
<sequence length="117" mass="13401">MTYERTGDPLRPSVIRAALAVMRRRWRGLDPMEVYEFLRLVAGEMERLQREVTAAQAKAERAREGLRQWQVRHIGCKFADPSAEPDPQSPSHQGPTTGRRLANPTDQDQQPRNGGHW</sequence>